<evidence type="ECO:0000256" key="7">
    <source>
        <dbReference type="PROSITE-ProRule" id="PRU00042"/>
    </source>
</evidence>
<dbReference type="PROSITE" id="PS50157">
    <property type="entry name" value="ZINC_FINGER_C2H2_2"/>
    <property type="match status" value="2"/>
</dbReference>
<dbReference type="GO" id="GO:0000785">
    <property type="term" value="C:chromatin"/>
    <property type="evidence" value="ECO:0007669"/>
    <property type="project" value="TreeGrafter"/>
</dbReference>
<evidence type="ECO:0000256" key="4">
    <source>
        <dbReference type="ARBA" id="ARBA00022771"/>
    </source>
</evidence>
<feature type="domain" description="C2H2-type" evidence="9">
    <location>
        <begin position="65"/>
        <end position="92"/>
    </location>
</feature>
<keyword evidence="5" id="KW-0862">Zinc</keyword>
<accession>A0A0C2YJJ8</accession>
<feature type="compositionally biased region" description="Polar residues" evidence="8">
    <location>
        <begin position="135"/>
        <end position="144"/>
    </location>
</feature>
<evidence type="ECO:0000256" key="8">
    <source>
        <dbReference type="SAM" id="MobiDB-lite"/>
    </source>
</evidence>
<keyword evidence="3" id="KW-0677">Repeat</keyword>
<keyword evidence="6" id="KW-0539">Nucleus</keyword>
<keyword evidence="4 7" id="KW-0863">Zinc-finger</keyword>
<dbReference type="Gene3D" id="3.30.160.60">
    <property type="entry name" value="Classic Zinc Finger"/>
    <property type="match status" value="2"/>
</dbReference>
<dbReference type="GO" id="GO:0000981">
    <property type="term" value="F:DNA-binding transcription factor activity, RNA polymerase II-specific"/>
    <property type="evidence" value="ECO:0007669"/>
    <property type="project" value="InterPro"/>
</dbReference>
<dbReference type="AlphaFoldDB" id="A0A0C2YJJ8"/>
<feature type="region of interest" description="Disordered" evidence="8">
    <location>
        <begin position="113"/>
        <end position="144"/>
    </location>
</feature>
<reference evidence="11" key="2">
    <citation type="submission" date="2015-01" db="EMBL/GenBank/DDBJ databases">
        <title>Evolutionary Origins and Diversification of the Mycorrhizal Mutualists.</title>
        <authorList>
            <consortium name="DOE Joint Genome Institute"/>
            <consortium name="Mycorrhizal Genomics Consortium"/>
            <person name="Kohler A."/>
            <person name="Kuo A."/>
            <person name="Nagy L.G."/>
            <person name="Floudas D."/>
            <person name="Copeland A."/>
            <person name="Barry K.W."/>
            <person name="Cichocki N."/>
            <person name="Veneault-Fourrey C."/>
            <person name="LaButti K."/>
            <person name="Lindquist E.A."/>
            <person name="Lipzen A."/>
            <person name="Lundell T."/>
            <person name="Morin E."/>
            <person name="Murat C."/>
            <person name="Riley R."/>
            <person name="Ohm R."/>
            <person name="Sun H."/>
            <person name="Tunlid A."/>
            <person name="Henrissat B."/>
            <person name="Grigoriev I.V."/>
            <person name="Hibbett D.S."/>
            <person name="Martin F."/>
        </authorList>
    </citation>
    <scope>NUCLEOTIDE SEQUENCE [LARGE SCALE GENOMIC DNA]</scope>
    <source>
        <strain evidence="11">h7</strain>
    </source>
</reference>
<dbReference type="EMBL" id="KN831768">
    <property type="protein sequence ID" value="KIM49943.1"/>
    <property type="molecule type" value="Genomic_DNA"/>
</dbReference>
<dbReference type="Proteomes" id="UP000053424">
    <property type="component" value="Unassembled WGS sequence"/>
</dbReference>
<sequence length="782" mass="81525">MATMVANGTAPNMPGPVGGGPATKRYRPAPAKTFQCRGYGDCRMVFSRSEHLARHIRKHTGERPFSCHCGKQFSRLDNLRQHAQTVHADKQEENEQMMRDLTTLHATMAAANKGAASRGGRRAVPPVTTLHLGGSPSSVSPNQGTLNLIKQEDMSSLPLHQRPGTSTGYEGTEQLYAWQNENTESRRHSFREPGQSFLAPGQSHSFRSYTDHARPRSSSSRPPTSSGATGRSLPPLAAVVSASLPSPPPVSAAQQQLQQQQQSQSVFSFPGSLALRRPSTASRPGTAPSSLFPKSSHYGLAAGRQQPDLSLLHSGFGPGRSASTPFGSEQQQHFQLGTATADPVPGSPPGHDSSPFYFHPPDSNASSSSSSTSPPSLNPRKRAFAGPDGPYDHASSSAAPLREHQPPGSSSGLLLGLNLGGLTGPGAAPDSYNYDYGSESRPQSRRLTVMELCNDNEQRPPSSSAREQFVPGSGAFLLSAAAAAAASGGYGYGSGYGGYAGAGYGSSTSRPTTSSGLVSSASALHLFDRTSSPPGQPSSPQQFAHHQQQQQLAVGGVSPTAGGTGNGAAATGSEGAQEFRGGGVYPTSFRVVQQQQQSAGDPYAPAVSPHPASSASHASTPTPPLSAGVLSPSTSSSSGHFASTQQRSFQQSSSSPYPPQYPSYPASFAQQQFAQHASSSSSQQFQQHQQFAQSPTFSDASVSSAGGHSPYSPRSPLSDTTTPPVVLRGGDGGFRHHHQQQQQFGGGGHGHGGGQHAGTQQLDGQVRVTVSPYATAAFGMIF</sequence>
<feature type="compositionally biased region" description="Low complexity" evidence="8">
    <location>
        <begin position="538"/>
        <end position="551"/>
    </location>
</feature>
<dbReference type="SMART" id="SM00355">
    <property type="entry name" value="ZnF_C2H2"/>
    <property type="match status" value="2"/>
</dbReference>
<feature type="domain" description="C2H2-type" evidence="9">
    <location>
        <begin position="34"/>
        <end position="64"/>
    </location>
</feature>
<evidence type="ECO:0000256" key="5">
    <source>
        <dbReference type="ARBA" id="ARBA00022833"/>
    </source>
</evidence>
<comment type="subcellular location">
    <subcellularLocation>
        <location evidence="1">Nucleus</location>
    </subcellularLocation>
</comment>
<evidence type="ECO:0000313" key="11">
    <source>
        <dbReference type="Proteomes" id="UP000053424"/>
    </source>
</evidence>
<dbReference type="InterPro" id="IPR036236">
    <property type="entry name" value="Znf_C2H2_sf"/>
</dbReference>
<feature type="compositionally biased region" description="Polar residues" evidence="8">
    <location>
        <begin position="321"/>
        <end position="338"/>
    </location>
</feature>
<feature type="region of interest" description="Disordered" evidence="8">
    <location>
        <begin position="183"/>
        <end position="416"/>
    </location>
</feature>
<dbReference type="GO" id="GO:0000978">
    <property type="term" value="F:RNA polymerase II cis-regulatory region sequence-specific DNA binding"/>
    <property type="evidence" value="ECO:0007669"/>
    <property type="project" value="InterPro"/>
</dbReference>
<dbReference type="OrthoDB" id="10018191at2759"/>
<evidence type="ECO:0000259" key="9">
    <source>
        <dbReference type="PROSITE" id="PS50157"/>
    </source>
</evidence>
<feature type="compositionally biased region" description="Low complexity" evidence="8">
    <location>
        <begin position="216"/>
        <end position="244"/>
    </location>
</feature>
<proteinExistence type="predicted"/>
<feature type="region of interest" description="Disordered" evidence="8">
    <location>
        <begin position="527"/>
        <end position="764"/>
    </location>
</feature>
<dbReference type="SUPFAM" id="SSF57667">
    <property type="entry name" value="beta-beta-alpha zinc fingers"/>
    <property type="match status" value="1"/>
</dbReference>
<feature type="region of interest" description="Disordered" evidence="8">
    <location>
        <begin position="1"/>
        <end position="26"/>
    </location>
</feature>
<evidence type="ECO:0000256" key="2">
    <source>
        <dbReference type="ARBA" id="ARBA00022723"/>
    </source>
</evidence>
<feature type="compositionally biased region" description="Low complexity" evidence="8">
    <location>
        <begin position="406"/>
        <end position="416"/>
    </location>
</feature>
<evidence type="ECO:0000313" key="10">
    <source>
        <dbReference type="EMBL" id="KIM49943.1"/>
    </source>
</evidence>
<feature type="compositionally biased region" description="Gly residues" evidence="8">
    <location>
        <begin position="744"/>
        <end position="756"/>
    </location>
</feature>
<evidence type="ECO:0000256" key="6">
    <source>
        <dbReference type="ARBA" id="ARBA00023242"/>
    </source>
</evidence>
<evidence type="ECO:0000256" key="1">
    <source>
        <dbReference type="ARBA" id="ARBA00004123"/>
    </source>
</evidence>
<dbReference type="InterPro" id="IPR013087">
    <property type="entry name" value="Znf_C2H2_type"/>
</dbReference>
<keyword evidence="11" id="KW-1185">Reference proteome</keyword>
<feature type="compositionally biased region" description="Low complexity" evidence="8">
    <location>
        <begin position="567"/>
        <end position="576"/>
    </location>
</feature>
<dbReference type="PANTHER" id="PTHR40626:SF11">
    <property type="entry name" value="ZINC FINGER PROTEIN YPR022C"/>
    <property type="match status" value="1"/>
</dbReference>
<feature type="compositionally biased region" description="Low complexity" evidence="8">
    <location>
        <begin position="360"/>
        <end position="375"/>
    </location>
</feature>
<dbReference type="InterPro" id="IPR051059">
    <property type="entry name" value="VerF-like"/>
</dbReference>
<gene>
    <name evidence="10" type="ORF">M413DRAFT_6754</name>
</gene>
<dbReference type="GO" id="GO:0008270">
    <property type="term" value="F:zinc ion binding"/>
    <property type="evidence" value="ECO:0007669"/>
    <property type="project" value="UniProtKB-KW"/>
</dbReference>
<feature type="compositionally biased region" description="Low complexity" evidence="8">
    <location>
        <begin position="251"/>
        <end position="266"/>
    </location>
</feature>
<evidence type="ECO:0000256" key="3">
    <source>
        <dbReference type="ARBA" id="ARBA00022737"/>
    </source>
</evidence>
<dbReference type="HOGENOM" id="CLU_017276_0_0_1"/>
<dbReference type="GO" id="GO:0005634">
    <property type="term" value="C:nucleus"/>
    <property type="evidence" value="ECO:0007669"/>
    <property type="project" value="UniProtKB-SubCell"/>
</dbReference>
<organism evidence="10 11">
    <name type="scientific">Hebeloma cylindrosporum</name>
    <dbReference type="NCBI Taxonomy" id="76867"/>
    <lineage>
        <taxon>Eukaryota</taxon>
        <taxon>Fungi</taxon>
        <taxon>Dikarya</taxon>
        <taxon>Basidiomycota</taxon>
        <taxon>Agaricomycotina</taxon>
        <taxon>Agaricomycetes</taxon>
        <taxon>Agaricomycetidae</taxon>
        <taxon>Agaricales</taxon>
        <taxon>Agaricineae</taxon>
        <taxon>Hymenogastraceae</taxon>
        <taxon>Hebeloma</taxon>
    </lineage>
</organism>
<feature type="compositionally biased region" description="Polar residues" evidence="8">
    <location>
        <begin position="695"/>
        <end position="706"/>
    </location>
</feature>
<feature type="compositionally biased region" description="Low complexity" evidence="8">
    <location>
        <begin position="663"/>
        <end position="694"/>
    </location>
</feature>
<feature type="compositionally biased region" description="Polar residues" evidence="8">
    <location>
        <begin position="590"/>
        <end position="599"/>
    </location>
</feature>
<dbReference type="PANTHER" id="PTHR40626">
    <property type="entry name" value="MIP31509P"/>
    <property type="match status" value="1"/>
</dbReference>
<dbReference type="Pfam" id="PF00096">
    <property type="entry name" value="zf-C2H2"/>
    <property type="match status" value="1"/>
</dbReference>
<dbReference type="STRING" id="686832.A0A0C2YJJ8"/>
<name>A0A0C2YJJ8_HEBCY</name>
<dbReference type="FunFam" id="3.30.160.60:FF:002343">
    <property type="entry name" value="Zinc finger protein 33A"/>
    <property type="match status" value="1"/>
</dbReference>
<keyword evidence="2" id="KW-0479">Metal-binding</keyword>
<protein>
    <recommendedName>
        <fullName evidence="9">C2H2-type domain-containing protein</fullName>
    </recommendedName>
</protein>
<feature type="compositionally biased region" description="Polar residues" evidence="8">
    <location>
        <begin position="279"/>
        <end position="293"/>
    </location>
</feature>
<reference evidence="10 11" key="1">
    <citation type="submission" date="2014-04" db="EMBL/GenBank/DDBJ databases">
        <authorList>
            <consortium name="DOE Joint Genome Institute"/>
            <person name="Kuo A."/>
            <person name="Gay G."/>
            <person name="Dore J."/>
            <person name="Kohler A."/>
            <person name="Nagy L.G."/>
            <person name="Floudas D."/>
            <person name="Copeland A."/>
            <person name="Barry K.W."/>
            <person name="Cichocki N."/>
            <person name="Veneault-Fourrey C."/>
            <person name="LaButti K."/>
            <person name="Lindquist E.A."/>
            <person name="Lipzen A."/>
            <person name="Lundell T."/>
            <person name="Morin E."/>
            <person name="Murat C."/>
            <person name="Sun H."/>
            <person name="Tunlid A."/>
            <person name="Henrissat B."/>
            <person name="Grigoriev I.V."/>
            <person name="Hibbett D.S."/>
            <person name="Martin F."/>
            <person name="Nordberg H.P."/>
            <person name="Cantor M.N."/>
            <person name="Hua S.X."/>
        </authorList>
    </citation>
    <scope>NUCLEOTIDE SEQUENCE [LARGE SCALE GENOMIC DNA]</scope>
    <source>
        <strain evidence="11">h7</strain>
    </source>
</reference>
<feature type="compositionally biased region" description="Low complexity" evidence="8">
    <location>
        <begin position="604"/>
        <end position="655"/>
    </location>
</feature>